<evidence type="ECO:0000313" key="3">
    <source>
        <dbReference type="Proteomes" id="UP001341840"/>
    </source>
</evidence>
<organism evidence="2 3">
    <name type="scientific">Stylosanthes scabra</name>
    <dbReference type="NCBI Taxonomy" id="79078"/>
    <lineage>
        <taxon>Eukaryota</taxon>
        <taxon>Viridiplantae</taxon>
        <taxon>Streptophyta</taxon>
        <taxon>Embryophyta</taxon>
        <taxon>Tracheophyta</taxon>
        <taxon>Spermatophyta</taxon>
        <taxon>Magnoliopsida</taxon>
        <taxon>eudicotyledons</taxon>
        <taxon>Gunneridae</taxon>
        <taxon>Pentapetalae</taxon>
        <taxon>rosids</taxon>
        <taxon>fabids</taxon>
        <taxon>Fabales</taxon>
        <taxon>Fabaceae</taxon>
        <taxon>Papilionoideae</taxon>
        <taxon>50 kb inversion clade</taxon>
        <taxon>dalbergioids sensu lato</taxon>
        <taxon>Dalbergieae</taxon>
        <taxon>Pterocarpus clade</taxon>
        <taxon>Stylosanthes</taxon>
    </lineage>
</organism>
<feature type="compositionally biased region" description="Basic and acidic residues" evidence="1">
    <location>
        <begin position="289"/>
        <end position="299"/>
    </location>
</feature>
<comment type="caution">
    <text evidence="2">The sequence shown here is derived from an EMBL/GenBank/DDBJ whole genome shotgun (WGS) entry which is preliminary data.</text>
</comment>
<dbReference type="Proteomes" id="UP001341840">
    <property type="component" value="Unassembled WGS sequence"/>
</dbReference>
<name>A0ABU6V7S3_9FABA</name>
<dbReference type="EMBL" id="JASCZI010151097">
    <property type="protein sequence ID" value="MED6169269.1"/>
    <property type="molecule type" value="Genomic_DNA"/>
</dbReference>
<accession>A0ABU6V7S3</accession>
<feature type="region of interest" description="Disordered" evidence="1">
    <location>
        <begin position="144"/>
        <end position="171"/>
    </location>
</feature>
<evidence type="ECO:0000256" key="1">
    <source>
        <dbReference type="SAM" id="MobiDB-lite"/>
    </source>
</evidence>
<reference evidence="2 3" key="1">
    <citation type="journal article" date="2023" name="Plants (Basel)">
        <title>Bridging the Gap: Combining Genomics and Transcriptomics Approaches to Understand Stylosanthes scabra, an Orphan Legume from the Brazilian Caatinga.</title>
        <authorList>
            <person name="Ferreira-Neto J.R.C."/>
            <person name="da Silva M.D."/>
            <person name="Binneck E."/>
            <person name="de Melo N.F."/>
            <person name="da Silva R.H."/>
            <person name="de Melo A.L.T.M."/>
            <person name="Pandolfi V."/>
            <person name="Bustamante F.O."/>
            <person name="Brasileiro-Vidal A.C."/>
            <person name="Benko-Iseppon A.M."/>
        </authorList>
    </citation>
    <scope>NUCLEOTIDE SEQUENCE [LARGE SCALE GENOMIC DNA]</scope>
    <source>
        <tissue evidence="2">Leaves</tissue>
    </source>
</reference>
<feature type="compositionally biased region" description="Polar residues" evidence="1">
    <location>
        <begin position="274"/>
        <end position="283"/>
    </location>
</feature>
<sequence>MDLIELRDRALADSVFVDMFDEVRCYWGFKCAFSRRVWVELMGLPLQAWSNEAFETIVNGINGKLVKQHEITEERRSFSVVRLLIDCFQWEPIQEWISVKYKGAIFDVYIKEFGGEVLTSQVHHDDFYSDDTVVENLVLPSMASIHDGGKNGDEERTEDAKTPRVERDIGNAGEVSLRNDNCVNQDLGNVKGGVQMQNVIDNGVMKEAQENKDWAIASEGTNGLKEGGSCESNELSCPFPPGFGPCKNGLHIHSELGSGRGNEVGDPELESNRDSIGNPNTRRTPCESPGEKCTHNSNA</sequence>
<proteinExistence type="predicted"/>
<evidence type="ECO:0008006" key="4">
    <source>
        <dbReference type="Google" id="ProtNLM"/>
    </source>
</evidence>
<evidence type="ECO:0000313" key="2">
    <source>
        <dbReference type="EMBL" id="MED6169269.1"/>
    </source>
</evidence>
<protein>
    <recommendedName>
        <fullName evidence="4">DUF4283 domain-containing protein</fullName>
    </recommendedName>
</protein>
<feature type="compositionally biased region" description="Basic and acidic residues" evidence="1">
    <location>
        <begin position="147"/>
        <end position="169"/>
    </location>
</feature>
<keyword evidence="3" id="KW-1185">Reference proteome</keyword>
<feature type="region of interest" description="Disordered" evidence="1">
    <location>
        <begin position="255"/>
        <end position="299"/>
    </location>
</feature>
<gene>
    <name evidence="2" type="ORF">PIB30_019911</name>
</gene>